<dbReference type="InterPro" id="IPR035999">
    <property type="entry name" value="Sec7_dom_sf"/>
</dbReference>
<accession>A0A0A1UH19</accession>
<dbReference type="SUPFAM" id="SSF48425">
    <property type="entry name" value="Sec7 domain"/>
    <property type="match status" value="1"/>
</dbReference>
<dbReference type="OrthoDB" id="18431at2759"/>
<dbReference type="Proteomes" id="UP000014680">
    <property type="component" value="Unassembled WGS sequence"/>
</dbReference>
<feature type="domain" description="SEC7" evidence="4">
    <location>
        <begin position="433"/>
        <end position="625"/>
    </location>
</feature>
<dbReference type="RefSeq" id="XP_004261196.1">
    <property type="nucleotide sequence ID" value="XM_004261148.1"/>
</dbReference>
<dbReference type="GO" id="GO:0032012">
    <property type="term" value="P:regulation of ARF protein signal transduction"/>
    <property type="evidence" value="ECO:0007669"/>
    <property type="project" value="InterPro"/>
</dbReference>
<dbReference type="InterPro" id="IPR015403">
    <property type="entry name" value="Mon2/Sec7/BIG1-like_HDS"/>
</dbReference>
<evidence type="ECO:0000256" key="2">
    <source>
        <dbReference type="ARBA" id="ARBA00022490"/>
    </source>
</evidence>
<proteinExistence type="predicted"/>
<dbReference type="OMA" id="CIYLMGR"/>
<dbReference type="Pfam" id="PF01369">
    <property type="entry name" value="Sec7"/>
    <property type="match status" value="1"/>
</dbReference>
<name>A0A0A1UH19_ENTIV</name>
<feature type="region of interest" description="Disordered" evidence="3">
    <location>
        <begin position="177"/>
        <end position="197"/>
    </location>
</feature>
<dbReference type="VEuPathDB" id="AmoebaDB:EIN_046880"/>
<reference evidence="5 6" key="1">
    <citation type="submission" date="2012-10" db="EMBL/GenBank/DDBJ databases">
        <authorList>
            <person name="Zafar N."/>
            <person name="Inman J."/>
            <person name="Hall N."/>
            <person name="Lorenzi H."/>
            <person name="Caler E."/>
        </authorList>
    </citation>
    <scope>NUCLEOTIDE SEQUENCE [LARGE SCALE GENOMIC DNA]</scope>
    <source>
        <strain evidence="5 6">IP1</strain>
    </source>
</reference>
<evidence type="ECO:0000259" key="4">
    <source>
        <dbReference type="PROSITE" id="PS50190"/>
    </source>
</evidence>
<sequence length="1320" mass="151229">MNDFDSIVQLIFSSAKKVRSLRAQYDELRQMTLASNFKQALNNGSNKEFFEKVFVLLKDCPVKETAIIKGLVDLIEYSYCRCFIPQHMYTTAVETVLESYKYSPNLTVNNSFINCLRQSTLSPIHPTHDDLLLKSFQVLFDASLMTNIHTTTLSNCVDDIAEIIKGLLINTEIATMRSSEEETRPSGHSRNSSTSPVTPISPVFSDVSKSFADSFEILDFLYTLTTTRWSQREIGSQSFKYFIQTMTNEAKEMIDLKCKIQAIRFLTVWISNFSNEIKKSDMFLKSERQRVVVQKITNTAIYSLTEELLFTEGISLIKAVLDHPDLFKGLLNELFYVVFVSVLRHPNTTQSMKLKTLEVFNKVTEKRMLPQLYINCDCELYGENDVWNIFNILLYVSENESDELVKKAALSTLQILINSLKQDVVEPTHGEIDIEELIQHKTRFVEICKIFKEDAKKGMRLFFDEKFCEETPEGVVAFYTNHIDLDKVAIGDYVGKPDPFNVSVLTALIASLNFKGKEIDEALRLVFEAFVMGGESQVVDRVMESFGKFYYEENKERLVALNLTSDNVYQFATSVIFLSTESHNPSAKTKAMDTYEKFKDVITSGFGITLDDGMLKGVFERTTKEAFYFPDISIVDKIQAMDKIDMQGKKRFAVVQQDLRKLNAYARQKAVLSNFTPFIPVAPQCVPLKIYDLVIQNVSKTISKIFEEVQSMENIKMLLKTVVDLIHISCITVHPTKSSLIDILIQMMRMNEVEKITPRNMVAVQTMLMVCGVECNNLEECWERCLSSLLRVERIHMIASGWKDDVPPKMSKDERISKFSVYKSSYKQDGDKEEITAEKIPSCVLDVGDSDLINLYNTLELTDEAVVYFFKGICGVAIKELEAPIPRINILQRIVICLNANITRPEMVWHNILKHLVPFYIRCGLHPVENVAMSVIDNLRQLTMEIMTKKECDLPIQNELFKSYVVVVSDHPSPQVRDFVIQVLHQIFTNKKYYENMKSGWESLFEIFLFASVDCPSVSINSFQFFKNVFKVFEKSSEYETFYFDFLRCLKSFGSLKSVEEVELQVLTLTQVVITNRLGTNKEITLNDQFYEQLLPLFELLGRNIHSTYVSVSTSAVDIFFTLIREFIPVFTPDLTEVILKTCILRLFTIDVPQSWVTNSAENLFHKTLEFLLENATFVFLLEKILDFAMYVIYNEGNNFTSAALSFINRFISGVCEKGEEKMLEVFINKFALFCDCIVQFVPNFEKFQSTLQTPQKSPSVPRVEVKTSDKAVDLPAKVINGTCSVRDIAVKSVIWKTLKNTGRHVLRVSICSNCQKKTI</sequence>
<organism evidence="5 6">
    <name type="scientific">Entamoeba invadens IP1</name>
    <dbReference type="NCBI Taxonomy" id="370355"/>
    <lineage>
        <taxon>Eukaryota</taxon>
        <taxon>Amoebozoa</taxon>
        <taxon>Evosea</taxon>
        <taxon>Archamoebae</taxon>
        <taxon>Mastigamoebida</taxon>
        <taxon>Entamoebidae</taxon>
        <taxon>Entamoeba</taxon>
    </lineage>
</organism>
<evidence type="ECO:0000313" key="5">
    <source>
        <dbReference type="EMBL" id="ELP94425.1"/>
    </source>
</evidence>
<comment type="subcellular location">
    <subcellularLocation>
        <location evidence="1">Cytoplasm</location>
    </subcellularLocation>
</comment>
<evidence type="ECO:0000313" key="6">
    <source>
        <dbReference type="Proteomes" id="UP000014680"/>
    </source>
</evidence>
<dbReference type="SMART" id="SM00222">
    <property type="entry name" value="Sec7"/>
    <property type="match status" value="1"/>
</dbReference>
<dbReference type="InterPro" id="IPR016024">
    <property type="entry name" value="ARM-type_fold"/>
</dbReference>
<dbReference type="GO" id="GO:0005085">
    <property type="term" value="F:guanyl-nucleotide exchange factor activity"/>
    <property type="evidence" value="ECO:0007669"/>
    <property type="project" value="InterPro"/>
</dbReference>
<gene>
    <name evidence="5" type="ORF">EIN_046880</name>
</gene>
<keyword evidence="6" id="KW-1185">Reference proteome</keyword>
<dbReference type="PROSITE" id="PS50190">
    <property type="entry name" value="SEC7"/>
    <property type="match status" value="1"/>
</dbReference>
<evidence type="ECO:0000256" key="3">
    <source>
        <dbReference type="SAM" id="MobiDB-lite"/>
    </source>
</evidence>
<dbReference type="SUPFAM" id="SSF48371">
    <property type="entry name" value="ARM repeat"/>
    <property type="match status" value="2"/>
</dbReference>
<protein>
    <submittedName>
        <fullName evidence="5">Guanyl-nucleotide exchange factor, putative</fullName>
    </submittedName>
</protein>
<dbReference type="GeneID" id="14893419"/>
<dbReference type="Gene3D" id="1.10.220.20">
    <property type="match status" value="1"/>
</dbReference>
<keyword evidence="2" id="KW-0963">Cytoplasm</keyword>
<dbReference type="InterPro" id="IPR023394">
    <property type="entry name" value="Sec7_C_sf"/>
</dbReference>
<dbReference type="GO" id="GO:0005737">
    <property type="term" value="C:cytoplasm"/>
    <property type="evidence" value="ECO:0007669"/>
    <property type="project" value="UniProtKB-SubCell"/>
</dbReference>
<dbReference type="PANTHER" id="PTHR10663">
    <property type="entry name" value="GUANYL-NUCLEOTIDE EXCHANGE FACTOR"/>
    <property type="match status" value="1"/>
</dbReference>
<dbReference type="PANTHER" id="PTHR10663:SF375">
    <property type="entry name" value="LD29171P"/>
    <property type="match status" value="1"/>
</dbReference>
<dbReference type="Gene3D" id="1.10.1000.11">
    <property type="entry name" value="Arf Nucleotide-binding Site Opener,domain 2"/>
    <property type="match status" value="1"/>
</dbReference>
<dbReference type="InterPro" id="IPR000904">
    <property type="entry name" value="Sec7_dom"/>
</dbReference>
<dbReference type="KEGG" id="eiv:EIN_046880"/>
<dbReference type="Pfam" id="PF09324">
    <property type="entry name" value="Sec7-like_HDS"/>
    <property type="match status" value="1"/>
</dbReference>
<dbReference type="EMBL" id="KB206215">
    <property type="protein sequence ID" value="ELP94425.1"/>
    <property type="molecule type" value="Genomic_DNA"/>
</dbReference>
<evidence type="ECO:0000256" key="1">
    <source>
        <dbReference type="ARBA" id="ARBA00004496"/>
    </source>
</evidence>